<evidence type="ECO:0000256" key="6">
    <source>
        <dbReference type="ARBA" id="ARBA00022692"/>
    </source>
</evidence>
<evidence type="ECO:0000256" key="7">
    <source>
        <dbReference type="ARBA" id="ARBA00022779"/>
    </source>
</evidence>
<comment type="function">
    <text evidence="1 10">Controls the rotational direction of flagella during chemotaxis.</text>
</comment>
<evidence type="ECO:0000256" key="3">
    <source>
        <dbReference type="ARBA" id="ARBA00008281"/>
    </source>
</evidence>
<gene>
    <name evidence="11" type="ORF">CF394_06520</name>
</gene>
<evidence type="ECO:0000256" key="10">
    <source>
        <dbReference type="RuleBase" id="RU364125"/>
    </source>
</evidence>
<evidence type="ECO:0000313" key="12">
    <source>
        <dbReference type="Proteomes" id="UP000217065"/>
    </source>
</evidence>
<dbReference type="PANTHER" id="PTHR35091">
    <property type="entry name" value="FLAGELLAR PROTEIN FLIL"/>
    <property type="match status" value="1"/>
</dbReference>
<keyword evidence="7 10" id="KW-0283">Flagellar rotation</keyword>
<comment type="similarity">
    <text evidence="3 10">Belongs to the FliL family.</text>
</comment>
<proteinExistence type="inferred from homology"/>
<dbReference type="GO" id="GO:0006935">
    <property type="term" value="P:chemotaxis"/>
    <property type="evidence" value="ECO:0007669"/>
    <property type="project" value="UniProtKB-KW"/>
</dbReference>
<keyword evidence="4 10" id="KW-1003">Cell membrane</keyword>
<keyword evidence="12" id="KW-1185">Reference proteome</keyword>
<dbReference type="InterPro" id="IPR005503">
    <property type="entry name" value="FliL"/>
</dbReference>
<dbReference type="PANTHER" id="PTHR35091:SF2">
    <property type="entry name" value="FLAGELLAR PROTEIN FLIL"/>
    <property type="match status" value="1"/>
</dbReference>
<keyword evidence="9 10" id="KW-0472">Membrane</keyword>
<evidence type="ECO:0000313" key="11">
    <source>
        <dbReference type="EMBL" id="OZS78407.1"/>
    </source>
</evidence>
<dbReference type="Pfam" id="PF03748">
    <property type="entry name" value="FliL"/>
    <property type="match status" value="1"/>
</dbReference>
<evidence type="ECO:0000256" key="4">
    <source>
        <dbReference type="ARBA" id="ARBA00022475"/>
    </source>
</evidence>
<dbReference type="GO" id="GO:0009425">
    <property type="term" value="C:bacterial-type flagellum basal body"/>
    <property type="evidence" value="ECO:0007669"/>
    <property type="project" value="InterPro"/>
</dbReference>
<comment type="caution">
    <text evidence="11">The sequence shown here is derived from an EMBL/GenBank/DDBJ whole genome shotgun (WGS) entry which is preliminary data.</text>
</comment>
<evidence type="ECO:0000256" key="1">
    <source>
        <dbReference type="ARBA" id="ARBA00002254"/>
    </source>
</evidence>
<name>A0A264W5T7_9BACL</name>
<dbReference type="EMBL" id="NOKQ01000196">
    <property type="protein sequence ID" value="OZS78407.1"/>
    <property type="molecule type" value="Genomic_DNA"/>
</dbReference>
<organism evidence="11 12">
    <name type="scientific">Tetzosporium hominis</name>
    <dbReference type="NCBI Taxonomy" id="2020506"/>
    <lineage>
        <taxon>Bacteria</taxon>
        <taxon>Bacillati</taxon>
        <taxon>Bacillota</taxon>
        <taxon>Bacilli</taxon>
        <taxon>Bacillales</taxon>
        <taxon>Caryophanaceae</taxon>
        <taxon>Tetzosporium</taxon>
    </lineage>
</organism>
<evidence type="ECO:0000256" key="2">
    <source>
        <dbReference type="ARBA" id="ARBA00004162"/>
    </source>
</evidence>
<protein>
    <recommendedName>
        <fullName evidence="10">Flagellar protein FliL</fullName>
    </recommendedName>
</protein>
<dbReference type="RefSeq" id="WP_094942427.1">
    <property type="nucleotide sequence ID" value="NZ_NOKQ01000196.1"/>
</dbReference>
<comment type="subcellular location">
    <subcellularLocation>
        <location evidence="2">Cell membrane</location>
        <topology evidence="2">Single-pass membrane protein</topology>
    </subcellularLocation>
</comment>
<reference evidence="11 12" key="1">
    <citation type="submission" date="2017-07" db="EMBL/GenBank/DDBJ databases">
        <title>Tetzosporium hominis gen.nov. sp.nov.</title>
        <authorList>
            <person name="Tetz G."/>
            <person name="Tetz V."/>
        </authorList>
    </citation>
    <scope>NUCLEOTIDE SEQUENCE [LARGE SCALE GENOMIC DNA]</scope>
    <source>
        <strain evidence="11 12">VT-49</strain>
    </source>
</reference>
<dbReference type="AlphaFoldDB" id="A0A264W5T7"/>
<keyword evidence="8" id="KW-1133">Transmembrane helix</keyword>
<dbReference type="GO" id="GO:0071978">
    <property type="term" value="P:bacterial-type flagellum-dependent swarming motility"/>
    <property type="evidence" value="ECO:0007669"/>
    <property type="project" value="TreeGrafter"/>
</dbReference>
<dbReference type="OrthoDB" id="2381796at2"/>
<evidence type="ECO:0000256" key="5">
    <source>
        <dbReference type="ARBA" id="ARBA00022500"/>
    </source>
</evidence>
<evidence type="ECO:0000256" key="9">
    <source>
        <dbReference type="ARBA" id="ARBA00023136"/>
    </source>
</evidence>
<keyword evidence="6" id="KW-0812">Transmembrane</keyword>
<sequence>MKRILIIVVIALAIPIGGYFGYGYYQDKAAAAEEAKKIEEIALKRFMTDTITTNLATNEFSIVQFAVEMEEVEGREQLDHYSPEVRAAVISTMTSLTREDVQGPKGLETLETMMQTAVQDIVPDHKVVRVMVTEFKVQ</sequence>
<keyword evidence="5 10" id="KW-0145">Chemotaxis</keyword>
<dbReference type="Proteomes" id="UP000217065">
    <property type="component" value="Unassembled WGS sequence"/>
</dbReference>
<dbReference type="GO" id="GO:0005886">
    <property type="term" value="C:plasma membrane"/>
    <property type="evidence" value="ECO:0007669"/>
    <property type="project" value="UniProtKB-SubCell"/>
</dbReference>
<accession>A0A264W5T7</accession>
<evidence type="ECO:0000256" key="8">
    <source>
        <dbReference type="ARBA" id="ARBA00022989"/>
    </source>
</evidence>